<organism evidence="1 2">
    <name type="scientific">Trifolium pratense</name>
    <name type="common">Red clover</name>
    <dbReference type="NCBI Taxonomy" id="57577"/>
    <lineage>
        <taxon>Eukaryota</taxon>
        <taxon>Viridiplantae</taxon>
        <taxon>Streptophyta</taxon>
        <taxon>Embryophyta</taxon>
        <taxon>Tracheophyta</taxon>
        <taxon>Spermatophyta</taxon>
        <taxon>Magnoliopsida</taxon>
        <taxon>eudicotyledons</taxon>
        <taxon>Gunneridae</taxon>
        <taxon>Pentapetalae</taxon>
        <taxon>rosids</taxon>
        <taxon>fabids</taxon>
        <taxon>Fabales</taxon>
        <taxon>Fabaceae</taxon>
        <taxon>Papilionoideae</taxon>
        <taxon>50 kb inversion clade</taxon>
        <taxon>NPAAA clade</taxon>
        <taxon>Hologalegina</taxon>
        <taxon>IRL clade</taxon>
        <taxon>Trifolieae</taxon>
        <taxon>Trifolium</taxon>
    </lineage>
</organism>
<comment type="caution">
    <text evidence="1">The sequence shown here is derived from an EMBL/GenBank/DDBJ whole genome shotgun (WGS) entry which is preliminary data.</text>
</comment>
<protein>
    <submittedName>
        <fullName evidence="1">Uncharacterized protein</fullName>
    </submittedName>
</protein>
<keyword evidence="2" id="KW-1185">Reference proteome</keyword>
<dbReference type="Proteomes" id="UP001177021">
    <property type="component" value="Unassembled WGS sequence"/>
</dbReference>
<proteinExistence type="predicted"/>
<accession>A0ACB0J792</accession>
<evidence type="ECO:0000313" key="2">
    <source>
        <dbReference type="Proteomes" id="UP001177021"/>
    </source>
</evidence>
<dbReference type="EMBL" id="CASHSV030000024">
    <property type="protein sequence ID" value="CAJ2640851.1"/>
    <property type="molecule type" value="Genomic_DNA"/>
</dbReference>
<gene>
    <name evidence="1" type="ORF">MILVUS5_LOCUS10633</name>
</gene>
<reference evidence="1" key="1">
    <citation type="submission" date="2023-10" db="EMBL/GenBank/DDBJ databases">
        <authorList>
            <person name="Rodriguez Cubillos JULIANA M."/>
            <person name="De Vega J."/>
        </authorList>
    </citation>
    <scope>NUCLEOTIDE SEQUENCE</scope>
</reference>
<sequence>MHFNKVSTKHFPKVAKTTMANAERGSRWSLKGTTALVTGGTRGIGHAVVEELAEFGATVYTCSRNEEELNKCLNEWKDKGFSIYGSVCNASSPSQRKELIQQVSSTFNGKLNILVNNAGTNVRKPTIEFTSEDYSKVMNTNLDSAFHLCQLTYPLLKESGNGSIVFISSVASLTCVGSATIYALSKAAINQLTKNLACEWAKDNIRSNCVAPWYTKTSLVKDFIANKEFVNEILSRTPIQRIAETNEVSSLVTFLCLPAASYITGQTVSVDGGFTVNGFQPSIRIS</sequence>
<name>A0ACB0J792_TRIPR</name>
<evidence type="ECO:0000313" key="1">
    <source>
        <dbReference type="EMBL" id="CAJ2640851.1"/>
    </source>
</evidence>